<evidence type="ECO:0000313" key="1">
    <source>
        <dbReference type="EMBL" id="KAA8636474.1"/>
    </source>
</evidence>
<dbReference type="Proteomes" id="UP000433876">
    <property type="component" value="Unassembled WGS sequence"/>
</dbReference>
<dbReference type="VEuPathDB" id="FungiDB:SMAC_01779"/>
<proteinExistence type="predicted"/>
<name>A0A8S9A0G7_SORMA</name>
<evidence type="ECO:0000313" key="2">
    <source>
        <dbReference type="Proteomes" id="UP000433876"/>
    </source>
</evidence>
<comment type="caution">
    <text evidence="1">The sequence shown here is derived from an EMBL/GenBank/DDBJ whole genome shotgun (WGS) entry which is preliminary data.</text>
</comment>
<gene>
    <name evidence="1" type="ORF">SMACR_01779</name>
</gene>
<dbReference type="AlphaFoldDB" id="A0A8S9A0G7"/>
<protein>
    <submittedName>
        <fullName evidence="1">Uncharacterized protein</fullName>
    </submittedName>
</protein>
<sequence length="307" mass="36004">MVFVSQMRGKPKRTWDSLCYPAPTTPDDSTTPAPYTEPFPLFFLPVEIQLIIYRFAWTTGPVEEHPYTFLTDDLLYFVRRTKKSNDLIQIELSDKIQEELSTVCAMGATCRHMRHVVYDEYFSRTQAVSQFNIISFQHNSIDTGLNAMNHNVRPVIEGSIFLSEHARHACLVINDVHVKFDEGLEDHRLKWLMGLKKLTTLEVVFEQQQYTGWRNKTWWWKGHPGLEAAKLGLQSLPRLEKLVLRLKWSHSQPQKEAISWDDVPWFQELRDVFLENVAVSESPEKRCFKFNKHIGVTYHDWPCSYKI</sequence>
<accession>A0A8S9A0G7</accession>
<reference evidence="1 2" key="1">
    <citation type="submission" date="2017-07" db="EMBL/GenBank/DDBJ databases">
        <title>Genome sequence of the Sordaria macrospora wild type strain R19027.</title>
        <authorList>
            <person name="Nowrousian M."/>
            <person name="Teichert I."/>
            <person name="Kueck U."/>
        </authorList>
    </citation>
    <scope>NUCLEOTIDE SEQUENCE [LARGE SCALE GENOMIC DNA]</scope>
    <source>
        <strain evidence="1 2">R19027</strain>
        <tissue evidence="1">Mycelium</tissue>
    </source>
</reference>
<dbReference type="EMBL" id="NMPR01000003">
    <property type="protein sequence ID" value="KAA8636474.1"/>
    <property type="molecule type" value="Genomic_DNA"/>
</dbReference>
<dbReference type="OMA" id="AYFRWNT"/>
<organism evidence="1 2">
    <name type="scientific">Sordaria macrospora</name>
    <dbReference type="NCBI Taxonomy" id="5147"/>
    <lineage>
        <taxon>Eukaryota</taxon>
        <taxon>Fungi</taxon>
        <taxon>Dikarya</taxon>
        <taxon>Ascomycota</taxon>
        <taxon>Pezizomycotina</taxon>
        <taxon>Sordariomycetes</taxon>
        <taxon>Sordariomycetidae</taxon>
        <taxon>Sordariales</taxon>
        <taxon>Sordariaceae</taxon>
        <taxon>Sordaria</taxon>
    </lineage>
</organism>